<accession>A0AAN4YBM5</accession>
<protein>
    <submittedName>
        <fullName evidence="1">Unnamed protein product</fullName>
    </submittedName>
</protein>
<sequence length="149" mass="16098">MAENTHLPLRVSARLDRFEEILAHEVGVLARDLLRFFPDHAGLTLQGLPVELDELGVTVVSDEAEGVDTKAIDVAKRARDTMAGHGPEQGVQGTGLLAEEVPSRVMGSGSLRDLIVTTRLDSVDEIREKNSVLDEEDGNVVANNICDSN</sequence>
<dbReference type="Proteomes" id="UP001165205">
    <property type="component" value="Unassembled WGS sequence"/>
</dbReference>
<evidence type="ECO:0000313" key="2">
    <source>
        <dbReference type="Proteomes" id="UP001165205"/>
    </source>
</evidence>
<dbReference type="AlphaFoldDB" id="A0AAN4YBM5"/>
<name>A0AAN4YBM5_ASPOZ</name>
<comment type="caution">
    <text evidence="1">The sequence shown here is derived from an EMBL/GenBank/DDBJ whole genome shotgun (WGS) entry which is preliminary data.</text>
</comment>
<reference evidence="1" key="1">
    <citation type="submission" date="2023-04" db="EMBL/GenBank/DDBJ databases">
        <title>Aspergillus oryzae NBRC 4228.</title>
        <authorList>
            <person name="Ichikawa N."/>
            <person name="Sato H."/>
            <person name="Tonouchi N."/>
        </authorList>
    </citation>
    <scope>NUCLEOTIDE SEQUENCE</scope>
    <source>
        <strain evidence="1">NBRC 4228</strain>
    </source>
</reference>
<proteinExistence type="predicted"/>
<evidence type="ECO:0000313" key="1">
    <source>
        <dbReference type="EMBL" id="GMG24939.1"/>
    </source>
</evidence>
<dbReference type="EMBL" id="BSYA01000015">
    <property type="protein sequence ID" value="GMG24939.1"/>
    <property type="molecule type" value="Genomic_DNA"/>
</dbReference>
<gene>
    <name evidence="1" type="ORF">Aory04_000208300</name>
</gene>
<organism evidence="1 2">
    <name type="scientific">Aspergillus oryzae</name>
    <name type="common">Yellow koji mold</name>
    <dbReference type="NCBI Taxonomy" id="5062"/>
    <lineage>
        <taxon>Eukaryota</taxon>
        <taxon>Fungi</taxon>
        <taxon>Dikarya</taxon>
        <taxon>Ascomycota</taxon>
        <taxon>Pezizomycotina</taxon>
        <taxon>Eurotiomycetes</taxon>
        <taxon>Eurotiomycetidae</taxon>
        <taxon>Eurotiales</taxon>
        <taxon>Aspergillaceae</taxon>
        <taxon>Aspergillus</taxon>
        <taxon>Aspergillus subgen. Circumdati</taxon>
    </lineage>
</organism>